<dbReference type="OMA" id="YCDTTIE"/>
<evidence type="ECO:0000256" key="1">
    <source>
        <dbReference type="SAM" id="MobiDB-lite"/>
    </source>
</evidence>
<proteinExistence type="predicted"/>
<keyword evidence="2" id="KW-1185">Reference proteome</keyword>
<sequence>MEQYKIINAELMDQVQKQRITISEMLKTEVVLKRQLLEEREIRLADAQYNEQKLKCAIRTLLNSLDINFESDEDSRTSQSSKALDNIRASPYNNEQACSELRRSSEILQKTLPLSPIRRSRSSVLSCNSSQDEESENSTTTISPCSEKLTIVRKTPEPRHLVELEANVSSPQAQDSPEPAPTPSNLTPAAAYLYSIIEESEIEESTLSSSVDSNETLQKSLASSSDMEISALPLRDMTNVQNREARLIPTVKITKEQSPSEMTSNKTKKCNVKQTSLDHNNPNLEKTMLGKNESDIGNQEPSIEHVRVAAQTSLSMQVTLPCPSVNVEPVLTPRRSQLNFSSFNGIVNRPGDCSTPRQDEATLNASWKRSSTKARGKQIRCSATTSIAMSRTDETTIEGSMDSRTRRKCRPTTLKEASLRTKLRNQAQTK</sequence>
<name>A0A6J1LLA6_DROHY</name>
<dbReference type="RefSeq" id="XP_023167356.2">
    <property type="nucleotide sequence ID" value="XM_023311588.2"/>
</dbReference>
<feature type="region of interest" description="Disordered" evidence="1">
    <location>
        <begin position="167"/>
        <end position="186"/>
    </location>
</feature>
<protein>
    <submittedName>
        <fullName evidence="3">Shugoshin-like</fullName>
    </submittedName>
</protein>
<feature type="region of interest" description="Disordered" evidence="1">
    <location>
        <begin position="349"/>
        <end position="376"/>
    </location>
</feature>
<dbReference type="OrthoDB" id="7862396at2759"/>
<accession>A0A6J1LLA6</accession>
<feature type="compositionally biased region" description="Polar residues" evidence="1">
    <location>
        <begin position="256"/>
        <end position="265"/>
    </location>
</feature>
<organism evidence="2 3">
    <name type="scientific">Drosophila hydei</name>
    <name type="common">Fruit fly</name>
    <dbReference type="NCBI Taxonomy" id="7224"/>
    <lineage>
        <taxon>Eukaryota</taxon>
        <taxon>Metazoa</taxon>
        <taxon>Ecdysozoa</taxon>
        <taxon>Arthropoda</taxon>
        <taxon>Hexapoda</taxon>
        <taxon>Insecta</taxon>
        <taxon>Pterygota</taxon>
        <taxon>Neoptera</taxon>
        <taxon>Endopterygota</taxon>
        <taxon>Diptera</taxon>
        <taxon>Brachycera</taxon>
        <taxon>Muscomorpha</taxon>
        <taxon>Ephydroidea</taxon>
        <taxon>Drosophilidae</taxon>
        <taxon>Drosophila</taxon>
    </lineage>
</organism>
<evidence type="ECO:0000313" key="3">
    <source>
        <dbReference type="RefSeq" id="XP_023167356.2"/>
    </source>
</evidence>
<dbReference type="Proteomes" id="UP000504633">
    <property type="component" value="Unplaced"/>
</dbReference>
<feature type="compositionally biased region" description="Polar residues" evidence="1">
    <location>
        <begin position="272"/>
        <end position="284"/>
    </location>
</feature>
<feature type="region of interest" description="Disordered" evidence="1">
    <location>
        <begin position="122"/>
        <end position="144"/>
    </location>
</feature>
<feature type="region of interest" description="Disordered" evidence="1">
    <location>
        <begin position="256"/>
        <end position="285"/>
    </location>
</feature>
<dbReference type="GeneID" id="111597062"/>
<evidence type="ECO:0000313" key="2">
    <source>
        <dbReference type="Proteomes" id="UP000504633"/>
    </source>
</evidence>
<reference evidence="3" key="1">
    <citation type="submission" date="2025-08" db="UniProtKB">
        <authorList>
            <consortium name="RefSeq"/>
        </authorList>
    </citation>
    <scope>IDENTIFICATION</scope>
    <source>
        <strain evidence="3">15085-1641.00</strain>
        <tissue evidence="3">Whole body</tissue>
    </source>
</reference>
<gene>
    <name evidence="3" type="primary">LOC111597062</name>
</gene>
<dbReference type="KEGG" id="dhe:111597062"/>
<feature type="region of interest" description="Disordered" evidence="1">
    <location>
        <begin position="71"/>
        <end position="90"/>
    </location>
</feature>
<dbReference type="AlphaFoldDB" id="A0A6J1LLA6"/>